<comment type="caution">
    <text evidence="1">The sequence shown here is derived from an EMBL/GenBank/DDBJ whole genome shotgun (WGS) entry which is preliminary data.</text>
</comment>
<reference evidence="1 2" key="1">
    <citation type="submission" date="2013-01" db="EMBL/GenBank/DDBJ databases">
        <authorList>
            <person name="Harkins D.M."/>
            <person name="Durkin A.S."/>
            <person name="Brinkac L.M."/>
            <person name="Haft D.H."/>
            <person name="Selengut J.D."/>
            <person name="Sanka R."/>
            <person name="DePew J."/>
            <person name="Purushe J."/>
            <person name="Tulsiani S.M."/>
            <person name="Graham G.C."/>
            <person name="Burns M.-A."/>
            <person name="Dohnt M.F."/>
            <person name="Smythe L.D."/>
            <person name="McKay D.B."/>
            <person name="Craig S.B."/>
            <person name="Vinetz J.M."/>
            <person name="Sutton G.G."/>
            <person name="Nierman W.C."/>
            <person name="Fouts D.E."/>
        </authorList>
    </citation>
    <scope>NUCLEOTIDE SEQUENCE [LARGE SCALE GENOMIC DNA]</scope>
    <source>
        <strain evidence="1 2">LT2116</strain>
    </source>
</reference>
<dbReference type="Gene3D" id="3.30.565.10">
    <property type="entry name" value="Histidine kinase-like ATPase, C-terminal domain"/>
    <property type="match status" value="1"/>
</dbReference>
<dbReference type="Pfam" id="PF13589">
    <property type="entry name" value="HATPase_c_3"/>
    <property type="match status" value="1"/>
</dbReference>
<gene>
    <name evidence="1" type="ORF">LEP1GSC188_3428</name>
</gene>
<accession>M3G815</accession>
<dbReference type="SUPFAM" id="SSF55874">
    <property type="entry name" value="ATPase domain of HSP90 chaperone/DNA topoisomerase II/histidine kinase"/>
    <property type="match status" value="1"/>
</dbReference>
<evidence type="ECO:0000313" key="1">
    <source>
        <dbReference type="EMBL" id="EMF82129.1"/>
    </source>
</evidence>
<dbReference type="AlphaFoldDB" id="M3G815"/>
<dbReference type="Proteomes" id="UP000011770">
    <property type="component" value="Unassembled WGS sequence"/>
</dbReference>
<dbReference type="InterPro" id="IPR036890">
    <property type="entry name" value="HATPase_C_sf"/>
</dbReference>
<proteinExistence type="predicted"/>
<evidence type="ECO:0000313" key="2">
    <source>
        <dbReference type="Proteomes" id="UP000011770"/>
    </source>
</evidence>
<name>M3G815_9LEPT</name>
<protein>
    <submittedName>
        <fullName evidence="1">GHKL domain protein</fullName>
    </submittedName>
</protein>
<sequence length="549" mass="62413">MKNSKGILSININIDIQRQVIKIIDNAGGIKKEDLHHIVGPGHSSNDSNESIIGIFGVGSKRAVVALSPHTIIKSRYKKQPTYSVEITDDWLKDENWKFPVYELSNINENSTEIEMTKIRDILTGQSIRNIKDHISAIYSKILINECIDLKLNGEQIKPLHFDKEWSHNPDVPPKGFDLTTKIGGEKISVKITGGLIAEGGDSGYGEYGVYIYCNNRLIVRSLKTPEVGFSKGQVGVPHNSISLARVIIEVVGPAEQMPWNSSKSGVDIKHKVFQLIREKIIEVIKHYTSASRNLFPERETKVAPFKQGKINFEKIQSISEIEKSALPEIPKLKKQLSNKIKELNLSLAKSEPWIVGAYEVVVMAEVIKSKSFETKNRIILILLDSSIEIAFKDYLTYKVKPHFYSDAALAKIFDKRHLVHQEIQKYSSGILDHSDWNNLDYYYRLRCDLVHKRASATVLDTDIIRFSNLEPVSKLPIKKVESNDGTCQIKRCKIIFRFSFPTNQNCSESIVPTVCSFNDPTSRFSFILTDKRFFTFFPNMRLNVSFFD</sequence>
<organism evidence="1 2">
    <name type="scientific">Leptospira weilii serovar Topaz str. LT2116</name>
    <dbReference type="NCBI Taxonomy" id="1088540"/>
    <lineage>
        <taxon>Bacteria</taxon>
        <taxon>Pseudomonadati</taxon>
        <taxon>Spirochaetota</taxon>
        <taxon>Spirochaetia</taxon>
        <taxon>Leptospirales</taxon>
        <taxon>Leptospiraceae</taxon>
        <taxon>Leptospira</taxon>
    </lineage>
</organism>
<dbReference type="EMBL" id="AHOR02000026">
    <property type="protein sequence ID" value="EMF82129.1"/>
    <property type="molecule type" value="Genomic_DNA"/>
</dbReference>